<dbReference type="Pfam" id="PF10294">
    <property type="entry name" value="Methyltransf_16"/>
    <property type="match status" value="1"/>
</dbReference>
<proteinExistence type="predicted"/>
<dbReference type="Proteomes" id="UP001178507">
    <property type="component" value="Unassembled WGS sequence"/>
</dbReference>
<dbReference type="AlphaFoldDB" id="A0AA36I6C8"/>
<protein>
    <submittedName>
        <fullName evidence="1">Uncharacterized protein</fullName>
    </submittedName>
</protein>
<keyword evidence="2" id="KW-1185">Reference proteome</keyword>
<accession>A0AA36I6C8</accession>
<sequence length="402" mass="44376">MSRKLQDSFTGPLRDASGKLVVPPSTGSSNNLFFRWEDDGEPVLICEVPIAQRALRLERILPHNAFADWGPMVFLCDYVISSHRQLLRSGKRVVELGCGIGLPSMVCAALGARVLATDLPQALEDMELNGAANAWPQKIWKVVGGGTEGVPVSKERGGKIEKEKLSQGALVEELELKRDMNVMRYRRMTGTGPTEGWVQLLRPSGIKPLLVKTELRPPAQKAKGTLGHGSLIVTGLRWDENDALSLMRRVDELEAAAESLQPVGPEVPAKRSDSFIMLPGQILRPDGFPKLADLVLCADVVCEPAYGESWEQLVEVIEKILAPEGHAVIALRRRSYDGVEKFIMRLARKLRFQRYRCRKGDNGVDLICAAWPSKAEQFEQSVDSPRNPRDSMYAAFGALEAA</sequence>
<dbReference type="InterPro" id="IPR019410">
    <property type="entry name" value="Methyltransf_16"/>
</dbReference>
<evidence type="ECO:0000313" key="2">
    <source>
        <dbReference type="Proteomes" id="UP001178507"/>
    </source>
</evidence>
<dbReference type="Gene3D" id="3.40.50.150">
    <property type="entry name" value="Vaccinia Virus protein VP39"/>
    <property type="match status" value="1"/>
</dbReference>
<name>A0AA36I6C8_9DINO</name>
<dbReference type="PANTHER" id="PTHR14614:SF123">
    <property type="entry name" value="OS04G0645500 PROTEIN"/>
    <property type="match status" value="1"/>
</dbReference>
<comment type="caution">
    <text evidence="1">The sequence shown here is derived from an EMBL/GenBank/DDBJ whole genome shotgun (WGS) entry which is preliminary data.</text>
</comment>
<gene>
    <name evidence="1" type="ORF">EVOR1521_LOCUS9471</name>
</gene>
<dbReference type="EMBL" id="CAUJNA010000857">
    <property type="protein sequence ID" value="CAJ1381943.1"/>
    <property type="molecule type" value="Genomic_DNA"/>
</dbReference>
<dbReference type="PANTHER" id="PTHR14614">
    <property type="entry name" value="HEPATOCELLULAR CARCINOMA-ASSOCIATED ANTIGEN"/>
    <property type="match status" value="1"/>
</dbReference>
<dbReference type="InterPro" id="IPR029063">
    <property type="entry name" value="SAM-dependent_MTases_sf"/>
</dbReference>
<evidence type="ECO:0000313" key="1">
    <source>
        <dbReference type="EMBL" id="CAJ1381943.1"/>
    </source>
</evidence>
<reference evidence="1" key="1">
    <citation type="submission" date="2023-08" db="EMBL/GenBank/DDBJ databases">
        <authorList>
            <person name="Chen Y."/>
            <person name="Shah S."/>
            <person name="Dougan E. K."/>
            <person name="Thang M."/>
            <person name="Chan C."/>
        </authorList>
    </citation>
    <scope>NUCLEOTIDE SEQUENCE</scope>
</reference>
<organism evidence="1 2">
    <name type="scientific">Effrenium voratum</name>
    <dbReference type="NCBI Taxonomy" id="2562239"/>
    <lineage>
        <taxon>Eukaryota</taxon>
        <taxon>Sar</taxon>
        <taxon>Alveolata</taxon>
        <taxon>Dinophyceae</taxon>
        <taxon>Suessiales</taxon>
        <taxon>Symbiodiniaceae</taxon>
        <taxon>Effrenium</taxon>
    </lineage>
</organism>
<dbReference type="SUPFAM" id="SSF53335">
    <property type="entry name" value="S-adenosyl-L-methionine-dependent methyltransferases"/>
    <property type="match status" value="1"/>
</dbReference>